<evidence type="ECO:0000313" key="2">
    <source>
        <dbReference type="WBParaSite" id="PgB02X_g221_t01"/>
    </source>
</evidence>
<keyword evidence="1" id="KW-1185">Reference proteome</keyword>
<evidence type="ECO:0000313" key="1">
    <source>
        <dbReference type="Proteomes" id="UP000887569"/>
    </source>
</evidence>
<reference evidence="2" key="1">
    <citation type="submission" date="2022-11" db="UniProtKB">
        <authorList>
            <consortium name="WormBaseParasite"/>
        </authorList>
    </citation>
    <scope>IDENTIFICATION</scope>
</reference>
<sequence>RYISYAWLRHIVAIVPFQITSFQECLTEEASCLVSTTGLPRLISLNVATATNSDRSSTNLNTGERLLFIVWIHPLNMLLGGRSENFDDLD</sequence>
<dbReference type="Proteomes" id="UP000887569">
    <property type="component" value="Unplaced"/>
</dbReference>
<dbReference type="WBParaSite" id="PgB02X_g221_t01">
    <property type="protein sequence ID" value="PgB02X_g221_t01"/>
    <property type="gene ID" value="PgB02X_g221"/>
</dbReference>
<accession>A0A914ZHR5</accession>
<proteinExistence type="predicted"/>
<organism evidence="1 2">
    <name type="scientific">Parascaris univalens</name>
    <name type="common">Nematode worm</name>
    <dbReference type="NCBI Taxonomy" id="6257"/>
    <lineage>
        <taxon>Eukaryota</taxon>
        <taxon>Metazoa</taxon>
        <taxon>Ecdysozoa</taxon>
        <taxon>Nematoda</taxon>
        <taxon>Chromadorea</taxon>
        <taxon>Rhabditida</taxon>
        <taxon>Spirurina</taxon>
        <taxon>Ascaridomorpha</taxon>
        <taxon>Ascaridoidea</taxon>
        <taxon>Ascarididae</taxon>
        <taxon>Parascaris</taxon>
    </lineage>
</organism>
<dbReference type="AlphaFoldDB" id="A0A914ZHR5"/>
<name>A0A914ZHR5_PARUN</name>
<protein>
    <submittedName>
        <fullName evidence="2">Uncharacterized protein</fullName>
    </submittedName>
</protein>